<evidence type="ECO:0000313" key="10">
    <source>
        <dbReference type="Proteomes" id="UP001652661"/>
    </source>
</evidence>
<feature type="domain" description="THAP-type" evidence="9">
    <location>
        <begin position="2288"/>
        <end position="2364"/>
    </location>
</feature>
<feature type="domain" description="THAP-type" evidence="9">
    <location>
        <begin position="649"/>
        <end position="722"/>
    </location>
</feature>
<protein>
    <submittedName>
        <fullName evidence="11">Uncharacterized protein</fullName>
    </submittedName>
</protein>
<evidence type="ECO:0000256" key="2">
    <source>
        <dbReference type="ARBA" id="ARBA00022771"/>
    </source>
</evidence>
<feature type="compositionally biased region" description="Acidic residues" evidence="7">
    <location>
        <begin position="3491"/>
        <end position="3514"/>
    </location>
</feature>
<feature type="region of interest" description="Disordered" evidence="7">
    <location>
        <begin position="3476"/>
        <end position="3515"/>
    </location>
</feature>
<evidence type="ECO:0000256" key="1">
    <source>
        <dbReference type="ARBA" id="ARBA00022723"/>
    </source>
</evidence>
<reference evidence="10" key="1">
    <citation type="submission" date="2025-05" db="UniProtKB">
        <authorList>
            <consortium name="RefSeq"/>
        </authorList>
    </citation>
    <scope>NUCLEOTIDE SEQUENCE [LARGE SCALE GENOMIC DNA]</scope>
    <source>
        <strain evidence="10">14028-0561.14</strain>
    </source>
</reference>
<feature type="region of interest" description="Disordered" evidence="7">
    <location>
        <begin position="1616"/>
        <end position="1646"/>
    </location>
</feature>
<dbReference type="InterPro" id="IPR006612">
    <property type="entry name" value="THAP_Znf"/>
</dbReference>
<dbReference type="SMART" id="SM00355">
    <property type="entry name" value="ZnF_C2H2"/>
    <property type="match status" value="5"/>
</dbReference>
<feature type="region of interest" description="Disordered" evidence="7">
    <location>
        <begin position="835"/>
        <end position="870"/>
    </location>
</feature>
<feature type="domain" description="THAP-type" evidence="9">
    <location>
        <begin position="1505"/>
        <end position="1582"/>
    </location>
</feature>
<keyword evidence="2 5" id="KW-0863">Zinc-finger</keyword>
<dbReference type="Proteomes" id="UP001652661">
    <property type="component" value="Chromosome 2L"/>
</dbReference>
<feature type="domain" description="THAP-type" evidence="9">
    <location>
        <begin position="1111"/>
        <end position="1183"/>
    </location>
</feature>
<dbReference type="Pfam" id="PF05485">
    <property type="entry name" value="THAP"/>
    <property type="match status" value="26"/>
</dbReference>
<feature type="domain" description="THAP-type" evidence="9">
    <location>
        <begin position="1409"/>
        <end position="1483"/>
    </location>
</feature>
<dbReference type="SMART" id="SM00980">
    <property type="entry name" value="THAP"/>
    <property type="match status" value="26"/>
</dbReference>
<feature type="compositionally biased region" description="Basic and acidic residues" evidence="7">
    <location>
        <begin position="1922"/>
        <end position="1932"/>
    </location>
</feature>
<feature type="domain" description="THAP-type" evidence="9">
    <location>
        <begin position="2893"/>
        <end position="2970"/>
    </location>
</feature>
<feature type="domain" description="THAP-type" evidence="9">
    <location>
        <begin position="2118"/>
        <end position="2199"/>
    </location>
</feature>
<gene>
    <name evidence="11" type="primary">LOC108082807</name>
</gene>
<evidence type="ECO:0000259" key="9">
    <source>
        <dbReference type="PROSITE" id="PS50950"/>
    </source>
</evidence>
<dbReference type="GO" id="GO:0008270">
    <property type="term" value="F:zinc ion binding"/>
    <property type="evidence" value="ECO:0007669"/>
    <property type="project" value="UniProtKB-KW"/>
</dbReference>
<sequence length="3806" mass="436131">MSQHNPNHAHPHYHYPSHTTPMALQQQQQQHQQPQQHGSSWYSHVASYPAASHSHPLSHSAFAPAPPCKASIGNNNTNTIMDAYGGGVGGGGGSHGYFGAAGGGLNVSGAGGGAGSSYGLGANTVAYAHNQLLQYQHHHQQHQQQQQPQHLGLGQRSYMGHDVMAGSYPYIKSEPLEGFQQPPNPMAPPPAPEMIIKSEPIDELAYKSNYIDDNTPFADFSKFSDFSEDMLSPKVELTVKDESFVRNPNSFLRRKQQSDLTPAESLPVCQRCKEVFFKKQTYLRHVAESNCGIQEYDFKCIICPMSFMTAEELQLHKQQHRADRFFCHKYCGKHFATIAECEAHEYMQHEYENIVCNMCSGSFATREQLYAHLPQHKFQQRFDCPVCRLWYQTAVELHEHRLAAPYFCGKYYAGGQSPSASSQQQQQQHQQSQTNYKLQDCHMATMEMPSAPLHKANPTNSPSLPATAALNSLLQQRQANADGAAIFAASSLKNEVPVKLERSYSNSTNESSYSVQESGYNNVYGSSDSSVHGAIAGPQAHSSTLDDSEDALCCVPLCGVRKSTSPTLQFFTFPKDEKYLNQWLHNLKMFHIPASSYVSFRICSMHFPKRCINRYSLCYWAVPTFNLGHDDVANLYQNRELTNTFTTGEVARCSMPHCTSQRGESNLKFYNFPKDIKSLIKWCQNARLPVQAKEPRHFCSRHFEERCIGKFRLKPWAVPTLHLGAQYGKIHDNPKNLYVEEKRCCLNFCRRSRSSDFNMSLYRFPRDEVLLRRWCYNLRLDPGVYRGKNHKICSAHFIKEALGLRKLSPGAVPTLHLGHNDTFNIYENELWPPPTPTPSSCHLQQQQQSSLHSLQQQMHSKSYQRRSVASTSSSASSAASHYVDPEISASYHLAMSAAAGGSAAINASDSMDVCCVPSCESKRHNSENITFHTIPRRPEQMRKWCHNLKIAEDKMHKGMRICSLHFEPYCIGGCMRPFAVPTLHLGHDDDDIHRNPDVIKKLNIRETCCVAVCKRNRDRDHANLHRFPSNMALLKKWCANLQRSVPDGSKLFNDAICEVHFEDRCLRNKRLEKWAVPTLILGHEDIAYPLPTPEQVTEFYARPTAPNNGEEQGECCVETCKRNPSVDDIKLYRPPEEAAVLAKWAHNLQTEANQLTSMRICNLHFEAHCIGKRMRQWAIPTLNLAGNIENLYENPEQSMLYRRRTTHLKAKLSPASAKPTWVPRCCLPHCRKVRALHNVQLYRFPKLNRSTLAKWAHNLQVPMVGSAQRRLCSAHFEPHVLSKKCPVPLAVPTLDLNSPPGLKIYQNPAKLKASKLCLQRVCIVESCRKTRAQGVQLFRLPHSPTQLRKWMHNIRTRPRAAMRSQYRVCSRHFETHSFNGRRLSAGAIPTLELGHDDDDIFPNEAQAFADEHCAVEGCEASKEQPEVRLFRFPTDDDDMLWKWCNNLKMNPVDCIGVRICNKHFEADCIGPKHLYKWAIPTQELGHDDAQIELIPNPKPEDRYVDPVFKCIVPTCGKTRRFDEVQMNSFPKDPDLFQRWRHNLRLEHLSFQERERYKICNAHFEDICIGKTRLNIGSVPTLELGHDDEDDIFQVNPAELQSNLFGRQRRLLHEGSGELSVKQELSETEDNPKADVTATSSNSKQTKIKRNASDLKCCVHSCGRSRLEHGARLFPFPTGKQQHLKWRHNLHLEPEEVDRSTRVCSAHFNRRCIEGKQLRSWAMPTQQLGHNDQPIYENPKNIPGFFTPTCALGHCRKRRSIDNDLRTYRYPRSEDLLEKWRANLRLSPDQCRGRICANHFEPQVRGKLKLKTGAVPTLQLGHDEGLIYDNEAIKAGMTEEEEGITPEFPRLKPKKEVFEEEEGEEEEDEGNDGEQQNPDDLEDHPDEDKDDHYFDPLELVETFAEHRSDDEAQDYEDAEEEDSPSRYDVKEEIEQLPSLPPSPLPRRHQAPRRDKPANNVTPICCLKHCRKERTAFHLLSTFGFPKDRQLLLKWCANLHLNPDDCVGRVCIEHFQPEVLGTRKLKQNAVPTINVGHEEPLRYSCHGVEQNLVEQDPQPQHSVFRLWSLKHCRKRKLTEPPDIPLAKRKALEMPMMKREWEMEMEMQMERQKEAKKMTQIESESPICCISSCGNQEVSQLLHFPEERTLLRKWSHNLRLATEADTTSLSLKRVCLAHFEPQLLENGNLSKEAEAEAVPTLNLGHSSWNLYRSNGICLVPDCTHNTFGRLTFIDLPDNSIIREACFSCLNLSEPSEEQARLCANHFIEAFKKFHLPYVLHPQVLVALQKAVDELQCTVPGCCFEEADPDVYLIQLPDNKETLLKWLHNTKISYDSERHQSYRICTLHFESEYLDTNGPLKEAIPTLHLNHKDEIHLNTRPLPEEQISMLTPLRIKTDLAFLGSPCASASPSPRGRIRICCIPSCGQFGSSQVRLFRFPTEEQALLRWLVNTQQQPRLVDPMDLYVCQSHFEPEAICMKQLRSWAEPTLNLGHEGHVIPNAKHNGNISDSQETEQAMRFIRERFCSVISCFQEGGQEEEGGVRLFDYPEDMATTRKWAAACRHRSMQARSHGFKVCQFHFAKECFDPDTGELMEGAVPTLELSRDEMERQCLVTGCVKNEANGSRLRYFKIPKIAAQLEAWSNNLKVYPTDLMQGEQQYICEKHFEAFCFGANKGLRSGALPTLLLGHDDEVDMLPNPESLLCHNKTDKCCVPGCGNVWQTGDRKFRGFPKLLAMANKWRHNLRLETPVDQLGKLRVCNAHFETTSNLGTNGMSSSTSIPTLELGHSSPDIYPADSSLKLQKRSGMTPKIYCCYPKCEETCLPKNLSYGLPMEEHLRNAWLSHMDIEDPKEEGVALLCPLHYVILYQYSATHYPELHASSRMLVEDNYKDARSNRRVKIVSCTIKGCDTVKPRDGVPLHGMPQSKDILQMWIANGQFEFLEQQRYMFKVCHNHFEPCCFFDDRRLHSWSVPTLRLPGEAIYQNPTVEQWQDMINKQAAAAKADAEENEESDSYGDVVKSEESDSYGDVVKTEPILKMERMESDYEDENPEMQALEVLLEVGHVERMESYEKVDKSPVIYADNAPFRSSPIRCQYNANHCAVEGCQVTVEDVDGTIKLHKFPASQDAAQKWMHNTQVDMDEKFWWRYRICSYHFDQECFQSARIRKGAMPTLLLGPRRPDKVYDNEFALPDGDDPFPDPPEVQLEENTTAASRLQKEVSHLCLPPRAPPRKSSKFCQIDSCPNHLTTENMTLHKFPHSEDMCLKWQHNTQVPFDPYYRWRYRICSAHFHPVCLVNMRLVHGSVPTLKLGPKAPSELFDNDFEAINLRLDKRLTESNANVYIKHERREEDEDSVFLEPELQLHEDQDDKISSWNSKLQLAPVKQEKIVYSQIKSGYDKCSLAHCQRQRSQHGVHIYKFPKSRRQQERWMHNLRIRYDERTPWKFMICSVHFEPHCVSLRKLRPWAVPTLELGDNVPETIFTNEQCEEEQVTDRSELDSDAEEEDGLQEDDDDDEEAEDDVKPDVIGIKRRRRFKTDGACPPNQIPPWKVKQCCLPYCRAFRGDGIKLFRLPNNRNSISNWERATGMVFKESQRNTRLICSRHFEPELIGVRRLMRNAIPTKHLNPQAAGQIRTKKEKNPPVKITPICCMADCHYNGNVKLHKFPSDPTLLRQWCQALRLTDTQRYLGKHICSMHLPMNKTLSCVICGGDNVELPMLGFPENRNQRAKWCYNLKIETIPKWDHSKHICCRHFEPHCFAKPGELRPGAAPTLHLNHDDANIFFSDYATGLPSSPLGNRIKDEPLESESDETLLV</sequence>
<reference evidence="11" key="2">
    <citation type="submission" date="2025-08" db="UniProtKB">
        <authorList>
            <consortium name="RefSeq"/>
        </authorList>
    </citation>
    <scope>IDENTIFICATION</scope>
    <source>
        <strain evidence="11">14028-0561.14</strain>
        <tissue evidence="11">Whole fly</tissue>
    </source>
</reference>
<feature type="domain" description="THAP-type" evidence="9">
    <location>
        <begin position="3386"/>
        <end position="3464"/>
    </location>
</feature>
<dbReference type="GeneID" id="108082807"/>
<dbReference type="SMART" id="SM00692">
    <property type="entry name" value="DM3"/>
    <property type="match status" value="26"/>
</dbReference>
<feature type="domain" description="THAP-type" evidence="9">
    <location>
        <begin position="2412"/>
        <end position="2486"/>
    </location>
</feature>
<feature type="compositionally biased region" description="Low complexity" evidence="7">
    <location>
        <begin position="839"/>
        <end position="870"/>
    </location>
</feature>
<evidence type="ECO:0000256" key="4">
    <source>
        <dbReference type="ARBA" id="ARBA00023125"/>
    </source>
</evidence>
<feature type="compositionally biased region" description="Low complexity" evidence="7">
    <location>
        <begin position="16"/>
        <end position="41"/>
    </location>
</feature>
<feature type="domain" description="THAP-type" evidence="9">
    <location>
        <begin position="1318"/>
        <end position="1392"/>
    </location>
</feature>
<accession>A0A6P4IZ46</accession>
<proteinExistence type="predicted"/>
<feature type="domain" description="THAP-type" evidence="9">
    <location>
        <begin position="3691"/>
        <end position="3765"/>
    </location>
</feature>
<dbReference type="RefSeq" id="XP_017033855.2">
    <property type="nucleotide sequence ID" value="XM_017178366.3"/>
</dbReference>
<dbReference type="PROSITE" id="PS00028">
    <property type="entry name" value="ZINC_FINGER_C2H2_1"/>
    <property type="match status" value="3"/>
</dbReference>
<feature type="domain" description="THAP-type" evidence="9">
    <location>
        <begin position="1959"/>
        <end position="2032"/>
    </location>
</feature>
<feature type="domain" description="THAP-type" evidence="9">
    <location>
        <begin position="911"/>
        <end position="984"/>
    </location>
</feature>
<feature type="domain" description="C2H2-type" evidence="8">
    <location>
        <begin position="325"/>
        <end position="354"/>
    </location>
</feature>
<keyword evidence="3" id="KW-0862">Zinc</keyword>
<organism evidence="10 11">
    <name type="scientific">Drosophila kikkawai</name>
    <name type="common">Fruit fly</name>
    <dbReference type="NCBI Taxonomy" id="30033"/>
    <lineage>
        <taxon>Eukaryota</taxon>
        <taxon>Metazoa</taxon>
        <taxon>Ecdysozoa</taxon>
        <taxon>Arthropoda</taxon>
        <taxon>Hexapoda</taxon>
        <taxon>Insecta</taxon>
        <taxon>Pterygota</taxon>
        <taxon>Neoptera</taxon>
        <taxon>Endopterygota</taxon>
        <taxon>Diptera</taxon>
        <taxon>Brachycera</taxon>
        <taxon>Muscomorpha</taxon>
        <taxon>Ephydroidea</taxon>
        <taxon>Drosophilidae</taxon>
        <taxon>Drosophila</taxon>
        <taxon>Sophophora</taxon>
    </lineage>
</organism>
<keyword evidence="10" id="KW-1185">Reference proteome</keyword>
<evidence type="ECO:0000256" key="3">
    <source>
        <dbReference type="ARBA" id="ARBA00022833"/>
    </source>
</evidence>
<feature type="domain" description="THAP-type" evidence="9">
    <location>
        <begin position="3227"/>
        <end position="3302"/>
    </location>
</feature>
<name>A0A6P4IZ46_DROKI</name>
<feature type="domain" description="THAP-type" evidence="9">
    <location>
        <begin position="1741"/>
        <end position="1818"/>
    </location>
</feature>
<feature type="domain" description="THAP-type" evidence="9">
    <location>
        <begin position="2702"/>
        <end position="2779"/>
    </location>
</feature>
<feature type="domain" description="THAP-type" evidence="9">
    <location>
        <begin position="1647"/>
        <end position="1726"/>
    </location>
</feature>
<dbReference type="GO" id="GO:0043565">
    <property type="term" value="F:sequence-specific DNA binding"/>
    <property type="evidence" value="ECO:0007669"/>
    <property type="project" value="InterPro"/>
</dbReference>
<feature type="domain" description="C2H2-type" evidence="8">
    <location>
        <begin position="354"/>
        <end position="381"/>
    </location>
</feature>
<feature type="domain" description="THAP-type" evidence="9">
    <location>
        <begin position="739"/>
        <end position="816"/>
    </location>
</feature>
<feature type="domain" description="THAP-type" evidence="9">
    <location>
        <begin position="2516"/>
        <end position="2597"/>
    </location>
</feature>
<feature type="domain" description="THAP-type" evidence="9">
    <location>
        <begin position="549"/>
        <end position="626"/>
    </location>
</feature>
<dbReference type="PANTHER" id="PTHR46600">
    <property type="entry name" value="THAP DOMAIN-CONTAINING"/>
    <property type="match status" value="1"/>
</dbReference>
<feature type="domain" description="C2H2-type" evidence="8">
    <location>
        <begin position="298"/>
        <end position="325"/>
    </location>
</feature>
<evidence type="ECO:0000313" key="11">
    <source>
        <dbReference type="RefSeq" id="XP_017033855.2"/>
    </source>
</evidence>
<keyword evidence="4 6" id="KW-0238">DNA-binding</keyword>
<evidence type="ECO:0000256" key="5">
    <source>
        <dbReference type="PROSITE-ProRule" id="PRU00042"/>
    </source>
</evidence>
<feature type="region of interest" description="Disordered" evidence="7">
    <location>
        <begin position="1904"/>
        <end position="1956"/>
    </location>
</feature>
<dbReference type="Gene3D" id="3.30.160.60">
    <property type="entry name" value="Classic Zinc Finger"/>
    <property type="match status" value="2"/>
</dbReference>
<feature type="compositionally biased region" description="Acidic residues" evidence="7">
    <location>
        <begin position="1857"/>
        <end position="1884"/>
    </location>
</feature>
<dbReference type="PROSITE" id="PS50157">
    <property type="entry name" value="ZINC_FINGER_C2H2_2"/>
    <property type="match status" value="3"/>
</dbReference>
<feature type="domain" description="THAP-type" evidence="9">
    <location>
        <begin position="1222"/>
        <end position="1295"/>
    </location>
</feature>
<feature type="domain" description="THAP-type" evidence="9">
    <location>
        <begin position="3091"/>
        <end position="3168"/>
    </location>
</feature>
<feature type="domain" description="THAP-type" evidence="9">
    <location>
        <begin position="3538"/>
        <end position="3616"/>
    </location>
</feature>
<dbReference type="PROSITE" id="PS50950">
    <property type="entry name" value="ZF_THAP"/>
    <property type="match status" value="25"/>
</dbReference>
<feature type="domain" description="THAP-type" evidence="9">
    <location>
        <begin position="1004"/>
        <end position="1080"/>
    </location>
</feature>
<evidence type="ECO:0000256" key="7">
    <source>
        <dbReference type="SAM" id="MobiDB-lite"/>
    </source>
</evidence>
<feature type="region of interest" description="Disordered" evidence="7">
    <location>
        <begin position="1838"/>
        <end position="1891"/>
    </location>
</feature>
<dbReference type="SUPFAM" id="SSF57716">
    <property type="entry name" value="Glucocorticoid receptor-like (DNA-binding domain)"/>
    <property type="match status" value="26"/>
</dbReference>
<dbReference type="InterPro" id="IPR013087">
    <property type="entry name" value="Znf_C2H2_type"/>
</dbReference>
<feature type="compositionally biased region" description="Acidic residues" evidence="7">
    <location>
        <begin position="1910"/>
        <end position="1921"/>
    </location>
</feature>
<dbReference type="PANTHER" id="PTHR46600:SF11">
    <property type="entry name" value="THAP DOMAIN-CONTAINING PROTEIN 10"/>
    <property type="match status" value="1"/>
</dbReference>
<dbReference type="InterPro" id="IPR026516">
    <property type="entry name" value="THAP1/10"/>
</dbReference>
<feature type="region of interest" description="Disordered" evidence="7">
    <location>
        <begin position="1"/>
        <end position="41"/>
    </location>
</feature>
<dbReference type="OrthoDB" id="7312725at2759"/>
<keyword evidence="1" id="KW-0479">Metal-binding</keyword>
<evidence type="ECO:0000259" key="8">
    <source>
        <dbReference type="PROSITE" id="PS50157"/>
    </source>
</evidence>
<feature type="region of interest" description="Disordered" evidence="7">
    <location>
        <begin position="2994"/>
        <end position="3019"/>
    </location>
</feature>
<evidence type="ECO:0000256" key="6">
    <source>
        <dbReference type="PROSITE-ProRule" id="PRU00309"/>
    </source>
</evidence>
<feature type="domain" description="THAP-type" evidence="9">
    <location>
        <begin position="2603"/>
        <end position="2681"/>
    </location>
</feature>